<reference evidence="5 6" key="1">
    <citation type="submission" date="2023-05" db="EMBL/GenBank/DDBJ databases">
        <title>Streptantibioticus silvisoli sp. nov., acidotolerant actinomycetes 1 from pine litter.</title>
        <authorList>
            <person name="Swiecimska M."/>
            <person name="Golinska P."/>
            <person name="Sangal V."/>
            <person name="Wachnowicz B."/>
            <person name="Goodfellow M."/>
        </authorList>
    </citation>
    <scope>NUCLEOTIDE SEQUENCE [LARGE SCALE GENOMIC DNA]</scope>
    <source>
        <strain evidence="5 6">DSM 42109</strain>
    </source>
</reference>
<dbReference type="Proteomes" id="UP001214441">
    <property type="component" value="Unassembled WGS sequence"/>
</dbReference>
<comment type="subcellular location">
    <subcellularLocation>
        <location evidence="1">Secreted</location>
    </subcellularLocation>
</comment>
<dbReference type="PANTHER" id="PTHR34216">
    <property type="match status" value="1"/>
</dbReference>
<proteinExistence type="predicted"/>
<evidence type="ECO:0000313" key="6">
    <source>
        <dbReference type="Proteomes" id="UP001214441"/>
    </source>
</evidence>
<dbReference type="InterPro" id="IPR011330">
    <property type="entry name" value="Glyco_hydro/deAcase_b/a-brl"/>
</dbReference>
<dbReference type="InterPro" id="IPR051398">
    <property type="entry name" value="Polysacch_Deacetylase"/>
</dbReference>
<evidence type="ECO:0000313" key="5">
    <source>
        <dbReference type="EMBL" id="MDJ1137883.1"/>
    </source>
</evidence>
<organism evidence="5 6">
    <name type="scientific">Streptomyces iconiensis</name>
    <dbReference type="NCBI Taxonomy" id="1384038"/>
    <lineage>
        <taxon>Bacteria</taxon>
        <taxon>Bacillati</taxon>
        <taxon>Actinomycetota</taxon>
        <taxon>Actinomycetes</taxon>
        <taxon>Kitasatosporales</taxon>
        <taxon>Streptomycetaceae</taxon>
        <taxon>Streptomyces</taxon>
    </lineage>
</organism>
<feature type="domain" description="NodB homology" evidence="4">
    <location>
        <begin position="56"/>
        <end position="275"/>
    </location>
</feature>
<evidence type="ECO:0000256" key="1">
    <source>
        <dbReference type="ARBA" id="ARBA00004613"/>
    </source>
</evidence>
<dbReference type="SUPFAM" id="SSF88713">
    <property type="entry name" value="Glycoside hydrolase/deacetylase"/>
    <property type="match status" value="1"/>
</dbReference>
<feature type="compositionally biased region" description="Basic and acidic residues" evidence="3">
    <location>
        <begin position="259"/>
        <end position="275"/>
    </location>
</feature>
<protein>
    <submittedName>
        <fullName evidence="5">Polysaccharide deacetylase family protein</fullName>
        <ecNumber evidence="5">3.-.-.-</ecNumber>
    </submittedName>
</protein>
<dbReference type="PANTHER" id="PTHR34216:SF3">
    <property type="entry name" value="POLY-BETA-1,6-N-ACETYL-D-GLUCOSAMINE N-DEACETYLASE"/>
    <property type="match status" value="1"/>
</dbReference>
<gene>
    <name evidence="5" type="ORF">NMN56_039200</name>
</gene>
<name>A0ABT7A952_9ACTN</name>
<dbReference type="GO" id="GO:0016787">
    <property type="term" value="F:hydrolase activity"/>
    <property type="evidence" value="ECO:0007669"/>
    <property type="project" value="UniProtKB-KW"/>
</dbReference>
<keyword evidence="2" id="KW-0732">Signal</keyword>
<keyword evidence="6" id="KW-1185">Reference proteome</keyword>
<evidence type="ECO:0000256" key="3">
    <source>
        <dbReference type="SAM" id="MobiDB-lite"/>
    </source>
</evidence>
<accession>A0ABT7A952</accession>
<dbReference type="PROSITE" id="PS51677">
    <property type="entry name" value="NODB"/>
    <property type="match status" value="1"/>
</dbReference>
<dbReference type="RefSeq" id="WP_274046299.1">
    <property type="nucleotide sequence ID" value="NZ_JANCPR020000068.1"/>
</dbReference>
<comment type="caution">
    <text evidence="5">The sequence shown here is derived from an EMBL/GenBank/DDBJ whole genome shotgun (WGS) entry which is preliminary data.</text>
</comment>
<dbReference type="EMBL" id="JANCPR020000068">
    <property type="protein sequence ID" value="MDJ1137883.1"/>
    <property type="molecule type" value="Genomic_DNA"/>
</dbReference>
<dbReference type="InterPro" id="IPR002509">
    <property type="entry name" value="NODB_dom"/>
</dbReference>
<dbReference type="Gene3D" id="3.20.20.370">
    <property type="entry name" value="Glycoside hydrolase/deacetylase"/>
    <property type="match status" value="1"/>
</dbReference>
<sequence length="275" mass="30557">MYHALTPTPTKATAPLSVTPKNFTAQMALLKNKGFTPITTTSLAEAWRKGDHLPPRPILLTFDDGYEGVHRHALPTLTHHNFPATVFVSTGWLPGEHETGGALDTMLTWDQVRELAAAGLEIGAHSHTHPQLDQLQDTPLTHEITLSRDVIAAETGTRPASFAYPYGYSSRRVRQAVREAGFTQSLAVNNTLAHRSQSPYALTRLTVRHSTDLTEFERLIEGRALATNFARDHVLTRGYAVIRRTRRTLTALTEPTAPRVERNAQKDRTRGSRNT</sequence>
<keyword evidence="5" id="KW-0378">Hydrolase</keyword>
<evidence type="ECO:0000259" key="4">
    <source>
        <dbReference type="PROSITE" id="PS51677"/>
    </source>
</evidence>
<dbReference type="EC" id="3.-.-.-" evidence="5"/>
<dbReference type="Pfam" id="PF01522">
    <property type="entry name" value="Polysacc_deac_1"/>
    <property type="match status" value="1"/>
</dbReference>
<feature type="region of interest" description="Disordered" evidence="3">
    <location>
        <begin position="250"/>
        <end position="275"/>
    </location>
</feature>
<evidence type="ECO:0000256" key="2">
    <source>
        <dbReference type="ARBA" id="ARBA00022729"/>
    </source>
</evidence>
<dbReference type="CDD" id="cd10918">
    <property type="entry name" value="CE4_NodB_like_5s_6s"/>
    <property type="match status" value="1"/>
</dbReference>